<organism evidence="1 2">
    <name type="scientific">Halothermothrix orenii (strain H 168 / OCM 544 / DSM 9562)</name>
    <dbReference type="NCBI Taxonomy" id="373903"/>
    <lineage>
        <taxon>Bacteria</taxon>
        <taxon>Bacillati</taxon>
        <taxon>Bacillota</taxon>
        <taxon>Clostridia</taxon>
        <taxon>Halanaerobiales</taxon>
        <taxon>Halothermotrichaceae</taxon>
        <taxon>Halothermothrix</taxon>
    </lineage>
</organism>
<dbReference type="eggNOG" id="COG0727">
    <property type="taxonomic scope" value="Bacteria"/>
</dbReference>
<reference evidence="1 2" key="1">
    <citation type="journal article" date="2009" name="PLoS ONE">
        <title>Genome analysis of the anaerobic thermohalophilic bacterium Halothermothrix orenii.</title>
        <authorList>
            <person name="Mavromatis K."/>
            <person name="Ivanova N."/>
            <person name="Anderson I."/>
            <person name="Lykidis A."/>
            <person name="Hooper S.D."/>
            <person name="Sun H."/>
            <person name="Kunin V."/>
            <person name="Lapidus A."/>
            <person name="Hugenholtz P."/>
            <person name="Patel B."/>
            <person name="Kyrpides N.C."/>
        </authorList>
    </citation>
    <scope>NUCLEOTIDE SEQUENCE [LARGE SCALE GENOMIC DNA]</scope>
    <source>
        <strain evidence="2">H 168 / OCM 544 / DSM 9562</strain>
    </source>
</reference>
<accession>B8CZN2</accession>
<dbReference type="PANTHER" id="PTHR35866:SF1">
    <property type="entry name" value="YKGJ FAMILY CYSTEINE CLUSTER PROTEIN"/>
    <property type="match status" value="1"/>
</dbReference>
<evidence type="ECO:0000313" key="1">
    <source>
        <dbReference type="EMBL" id="ACL70751.1"/>
    </source>
</evidence>
<dbReference type="PANTHER" id="PTHR35866">
    <property type="entry name" value="PUTATIVE-RELATED"/>
    <property type="match status" value="1"/>
</dbReference>
<dbReference type="KEGG" id="hor:Hore_20040"/>
<dbReference type="Pfam" id="PF03692">
    <property type="entry name" value="CxxCxxCC"/>
    <property type="match status" value="1"/>
</dbReference>
<dbReference type="EMBL" id="CP001098">
    <property type="protein sequence ID" value="ACL70751.1"/>
    <property type="molecule type" value="Genomic_DNA"/>
</dbReference>
<protein>
    <submittedName>
        <fullName evidence="1">Predicted Fe-S-cluster oxidoreductase</fullName>
    </submittedName>
</protein>
<dbReference type="InterPro" id="IPR005358">
    <property type="entry name" value="Puta_zinc/iron-chelating_dom"/>
</dbReference>
<keyword evidence="2" id="KW-1185">Reference proteome</keyword>
<dbReference type="Proteomes" id="UP000000719">
    <property type="component" value="Chromosome"/>
</dbReference>
<sequence>MGVLKLINMVINQKRLEELARQKEDENREFRIFIRGCNPWKVDNLVRELNNKYFSSFDCRNCGNCCRNLSPRFTRYDIKRIAEQLGISINDFKNKYVSREQQTGFALKGESCPFLDGNTCTIYSVRPDSCRSYPHLTKKMFNHRFLEMIDNTYICPIVYNVIEDLKAELW</sequence>
<gene>
    <name evidence="1" type="ordered locus">Hore_20040</name>
</gene>
<proteinExistence type="predicted"/>
<evidence type="ECO:0000313" key="2">
    <source>
        <dbReference type="Proteomes" id="UP000000719"/>
    </source>
</evidence>
<dbReference type="HOGENOM" id="CLU_137972_0_0_9"/>
<dbReference type="AlphaFoldDB" id="B8CZN2"/>
<dbReference type="STRING" id="373903.Hore_20040"/>
<name>B8CZN2_HALOH</name>